<accession>A0A0W0SKS3</accession>
<dbReference type="STRING" id="1212489.Ldro_3130"/>
<evidence type="ECO:0000313" key="2">
    <source>
        <dbReference type="EMBL" id="KTC84010.1"/>
    </source>
</evidence>
<dbReference type="AlphaFoldDB" id="A0A0W0SKS3"/>
<reference evidence="2 3" key="1">
    <citation type="submission" date="2015-11" db="EMBL/GenBank/DDBJ databases">
        <title>Genomic analysis of 38 Legionella species identifies large and diverse effector repertoires.</title>
        <authorList>
            <person name="Burstein D."/>
            <person name="Amaro F."/>
            <person name="Zusman T."/>
            <person name="Lifshitz Z."/>
            <person name="Cohen O."/>
            <person name="Gilbert J.A."/>
            <person name="Pupko T."/>
            <person name="Shuman H.A."/>
            <person name="Segal G."/>
        </authorList>
    </citation>
    <scope>NUCLEOTIDE SEQUENCE [LARGE SCALE GENOMIC DNA]</scope>
    <source>
        <strain evidence="2 3">ATCC 700990</strain>
    </source>
</reference>
<keyword evidence="1" id="KW-0732">Signal</keyword>
<gene>
    <name evidence="2" type="ORF">Ldro_3130</name>
</gene>
<comment type="caution">
    <text evidence="2">The sequence shown here is derived from an EMBL/GenBank/DDBJ whole genome shotgun (WGS) entry which is preliminary data.</text>
</comment>
<proteinExistence type="predicted"/>
<dbReference type="Proteomes" id="UP000054736">
    <property type="component" value="Unassembled WGS sequence"/>
</dbReference>
<sequence>MTFFWRTFVVCALTILLISNPYAANRSTNFYRNFWMPTYHGIRLNYCTVEGKYCGLPVATRYCQMMGYAQADQHVIDYNVGLTNFISSATKCQGWQCNGFKTIRCVAQLSHRPPKPYHYRFRQFVYPRFNQFRVAWCYDGQRGCGRRAAFSFCRRMGYLQTKRYAIEKDITATKAVGNQRLCFGHQCNAFKYISCYR</sequence>
<dbReference type="RefSeq" id="WP_058497390.1">
    <property type="nucleotide sequence ID" value="NZ_CAAAIU010000016.1"/>
</dbReference>
<name>A0A0W0SKS3_9GAMM</name>
<feature type="chain" id="PRO_5006912088" evidence="1">
    <location>
        <begin position="24"/>
        <end position="197"/>
    </location>
</feature>
<feature type="signal peptide" evidence="1">
    <location>
        <begin position="1"/>
        <end position="23"/>
    </location>
</feature>
<organism evidence="2 3">
    <name type="scientific">Legionella drozanskii LLAP-1</name>
    <dbReference type="NCBI Taxonomy" id="1212489"/>
    <lineage>
        <taxon>Bacteria</taxon>
        <taxon>Pseudomonadati</taxon>
        <taxon>Pseudomonadota</taxon>
        <taxon>Gammaproteobacteria</taxon>
        <taxon>Legionellales</taxon>
        <taxon>Legionellaceae</taxon>
        <taxon>Legionella</taxon>
    </lineage>
</organism>
<dbReference type="EMBL" id="LNXY01000034">
    <property type="protein sequence ID" value="KTC84010.1"/>
    <property type="molecule type" value="Genomic_DNA"/>
</dbReference>
<evidence type="ECO:0000256" key="1">
    <source>
        <dbReference type="SAM" id="SignalP"/>
    </source>
</evidence>
<evidence type="ECO:0000313" key="3">
    <source>
        <dbReference type="Proteomes" id="UP000054736"/>
    </source>
</evidence>
<dbReference type="PATRIC" id="fig|1212489.4.peg.3315"/>
<keyword evidence="3" id="KW-1185">Reference proteome</keyword>
<dbReference type="OrthoDB" id="5639165at2"/>
<protein>
    <submittedName>
        <fullName evidence="2">Uncharacterized protein</fullName>
    </submittedName>
</protein>